<evidence type="ECO:0000256" key="6">
    <source>
        <dbReference type="ARBA" id="ARBA00023306"/>
    </source>
</evidence>
<reference evidence="11" key="1">
    <citation type="journal article" date="2014" name="Int. J. Syst. Evol. Microbiol.">
        <title>Complete genome sequence of Corynebacterium casei LMG S-19264T (=DSM 44701T), isolated from a smear-ripened cheese.</title>
        <authorList>
            <consortium name="US DOE Joint Genome Institute (JGI-PGF)"/>
            <person name="Walter F."/>
            <person name="Albersmeier A."/>
            <person name="Kalinowski J."/>
            <person name="Ruckert C."/>
        </authorList>
    </citation>
    <scope>NUCLEOTIDE SEQUENCE</scope>
    <source>
        <strain evidence="11">CGMCC 1.12214</strain>
    </source>
</reference>
<dbReference type="GO" id="GO:0043093">
    <property type="term" value="P:FtsZ-dependent cytokinesis"/>
    <property type="evidence" value="ECO:0007669"/>
    <property type="project" value="TreeGrafter"/>
</dbReference>
<feature type="coiled-coil region" evidence="10">
    <location>
        <begin position="56"/>
        <end position="97"/>
    </location>
</feature>
<dbReference type="InterPro" id="IPR042233">
    <property type="entry name" value="Cell_div_ZapA_N"/>
</dbReference>
<accession>A0A917I9J3</accession>
<keyword evidence="4 11" id="KW-0132">Cell division</keyword>
<gene>
    <name evidence="11" type="ORF">GCM10007036_40000</name>
</gene>
<dbReference type="Pfam" id="PF05164">
    <property type="entry name" value="ZapA"/>
    <property type="match status" value="1"/>
</dbReference>
<protein>
    <recommendedName>
        <fullName evidence="2">Cell division protein ZapA</fullName>
    </recommendedName>
    <alternativeName>
        <fullName evidence="9">Z ring-associated protein ZapA</fullName>
    </alternativeName>
</protein>
<keyword evidence="5" id="KW-0717">Septation</keyword>
<evidence type="ECO:0000256" key="8">
    <source>
        <dbReference type="ARBA" id="ARBA00026068"/>
    </source>
</evidence>
<evidence type="ECO:0000256" key="9">
    <source>
        <dbReference type="ARBA" id="ARBA00033158"/>
    </source>
</evidence>
<evidence type="ECO:0000256" key="2">
    <source>
        <dbReference type="ARBA" id="ARBA00015195"/>
    </source>
</evidence>
<dbReference type="Gene3D" id="3.30.160.880">
    <property type="entry name" value="Cell division protein ZapA protomer, N-terminal domain"/>
    <property type="match status" value="1"/>
</dbReference>
<sequence length="122" mass="13389">MGQVTVTIADKIYRIACDDGQEDHLRSLAAEVDAKIGEMRKGFGEIGDNRLTVMAAITFLDEREEMRNRIARLEGEVAQLRESHDRVESSLGETEAEIASAVMEAADRIEAVARSLAPTQNG</sequence>
<keyword evidence="3" id="KW-0963">Cytoplasm</keyword>
<dbReference type="InterPro" id="IPR007838">
    <property type="entry name" value="Cell_div_ZapA-like"/>
</dbReference>
<evidence type="ECO:0000256" key="1">
    <source>
        <dbReference type="ARBA" id="ARBA00004496"/>
    </source>
</evidence>
<keyword evidence="12" id="KW-1185">Reference proteome</keyword>
<comment type="subunit">
    <text evidence="8">Homodimer. Interacts with FtsZ.</text>
</comment>
<comment type="subcellular location">
    <subcellularLocation>
        <location evidence="1">Cytoplasm</location>
    </subcellularLocation>
</comment>
<dbReference type="Proteomes" id="UP000603912">
    <property type="component" value="Unassembled WGS sequence"/>
</dbReference>
<evidence type="ECO:0000313" key="11">
    <source>
        <dbReference type="EMBL" id="GGH29811.1"/>
    </source>
</evidence>
<name>A0A917I9J3_9HYPH</name>
<dbReference type="PANTHER" id="PTHR34981">
    <property type="entry name" value="CELL DIVISION PROTEIN ZAPA"/>
    <property type="match status" value="1"/>
</dbReference>
<keyword evidence="10" id="KW-0175">Coiled coil</keyword>
<dbReference type="PANTHER" id="PTHR34981:SF1">
    <property type="entry name" value="CELL DIVISION PROTEIN ZAPA"/>
    <property type="match status" value="1"/>
</dbReference>
<dbReference type="GO" id="GO:0000917">
    <property type="term" value="P:division septum assembly"/>
    <property type="evidence" value="ECO:0007669"/>
    <property type="project" value="UniProtKB-KW"/>
</dbReference>
<evidence type="ECO:0000256" key="3">
    <source>
        <dbReference type="ARBA" id="ARBA00022490"/>
    </source>
</evidence>
<evidence type="ECO:0000256" key="10">
    <source>
        <dbReference type="SAM" id="Coils"/>
    </source>
</evidence>
<dbReference type="EMBL" id="BMES01000002">
    <property type="protein sequence ID" value="GGH29811.1"/>
    <property type="molecule type" value="Genomic_DNA"/>
</dbReference>
<proteinExistence type="predicted"/>
<evidence type="ECO:0000256" key="7">
    <source>
        <dbReference type="ARBA" id="ARBA00024910"/>
    </source>
</evidence>
<dbReference type="GO" id="GO:0005829">
    <property type="term" value="C:cytosol"/>
    <property type="evidence" value="ECO:0007669"/>
    <property type="project" value="TreeGrafter"/>
</dbReference>
<evidence type="ECO:0000256" key="5">
    <source>
        <dbReference type="ARBA" id="ARBA00023210"/>
    </source>
</evidence>
<dbReference type="SUPFAM" id="SSF102829">
    <property type="entry name" value="Cell division protein ZapA-like"/>
    <property type="match status" value="1"/>
</dbReference>
<reference evidence="11" key="2">
    <citation type="submission" date="2020-09" db="EMBL/GenBank/DDBJ databases">
        <authorList>
            <person name="Sun Q."/>
            <person name="Zhou Y."/>
        </authorList>
    </citation>
    <scope>NUCLEOTIDE SEQUENCE</scope>
    <source>
        <strain evidence="11">CGMCC 1.12214</strain>
    </source>
</reference>
<comment type="caution">
    <text evidence="11">The sequence shown here is derived from an EMBL/GenBank/DDBJ whole genome shotgun (WGS) entry which is preliminary data.</text>
</comment>
<evidence type="ECO:0000313" key="12">
    <source>
        <dbReference type="Proteomes" id="UP000603912"/>
    </source>
</evidence>
<dbReference type="RefSeq" id="WP_188519431.1">
    <property type="nucleotide sequence ID" value="NZ_BMES01000002.1"/>
</dbReference>
<dbReference type="GO" id="GO:0030428">
    <property type="term" value="C:cell septum"/>
    <property type="evidence" value="ECO:0007669"/>
    <property type="project" value="TreeGrafter"/>
</dbReference>
<keyword evidence="6" id="KW-0131">Cell cycle</keyword>
<dbReference type="AlphaFoldDB" id="A0A917I9J3"/>
<organism evidence="11 12">
    <name type="scientific">Alsobacter metallidurans</name>
    <dbReference type="NCBI Taxonomy" id="340221"/>
    <lineage>
        <taxon>Bacteria</taxon>
        <taxon>Pseudomonadati</taxon>
        <taxon>Pseudomonadota</taxon>
        <taxon>Alphaproteobacteria</taxon>
        <taxon>Hyphomicrobiales</taxon>
        <taxon>Alsobacteraceae</taxon>
        <taxon>Alsobacter</taxon>
    </lineage>
</organism>
<dbReference type="GO" id="GO:0000921">
    <property type="term" value="P:septin ring assembly"/>
    <property type="evidence" value="ECO:0007669"/>
    <property type="project" value="TreeGrafter"/>
</dbReference>
<dbReference type="GO" id="GO:0032153">
    <property type="term" value="C:cell division site"/>
    <property type="evidence" value="ECO:0007669"/>
    <property type="project" value="TreeGrafter"/>
</dbReference>
<comment type="function">
    <text evidence="7">Activator of cell division through the inhibition of FtsZ GTPase activity, therefore promoting FtsZ assembly into bundles of protofilaments necessary for the formation of the division Z ring. It is recruited early at mid-cell but it is not essential for cell division.</text>
</comment>
<evidence type="ECO:0000256" key="4">
    <source>
        <dbReference type="ARBA" id="ARBA00022618"/>
    </source>
</evidence>
<dbReference type="InterPro" id="IPR036192">
    <property type="entry name" value="Cell_div_ZapA-like_sf"/>
</dbReference>